<keyword evidence="1" id="KW-0472">Membrane</keyword>
<feature type="transmembrane region" description="Helical" evidence="1">
    <location>
        <begin position="35"/>
        <end position="54"/>
    </location>
</feature>
<gene>
    <name evidence="2" type="ORF">Psuf_037870</name>
</gene>
<protein>
    <submittedName>
        <fullName evidence="2">Uncharacterized protein</fullName>
    </submittedName>
</protein>
<dbReference type="AlphaFoldDB" id="A0A6F8YK18"/>
<proteinExistence type="predicted"/>
<sequence>MGLSQAAARAGVYGMIAGAAVTPIGLLAFKFGPQWPLRVASVIFLVGMVVALRLPPKADSDPPETLPARSPRWACAAATARSPAGWSSPRWSAAPPCAACTASCCSSWRSPSSPAT</sequence>
<accession>A0A6F8YK18</accession>
<organism evidence="2 3">
    <name type="scientific">Phytohabitans suffuscus</name>
    <dbReference type="NCBI Taxonomy" id="624315"/>
    <lineage>
        <taxon>Bacteria</taxon>
        <taxon>Bacillati</taxon>
        <taxon>Actinomycetota</taxon>
        <taxon>Actinomycetes</taxon>
        <taxon>Micromonosporales</taxon>
        <taxon>Micromonosporaceae</taxon>
    </lineage>
</organism>
<feature type="transmembrane region" description="Helical" evidence="1">
    <location>
        <begin position="12"/>
        <end position="29"/>
    </location>
</feature>
<keyword evidence="3" id="KW-1185">Reference proteome</keyword>
<keyword evidence="1" id="KW-0812">Transmembrane</keyword>
<evidence type="ECO:0000313" key="3">
    <source>
        <dbReference type="Proteomes" id="UP000503011"/>
    </source>
</evidence>
<reference evidence="2 3" key="2">
    <citation type="submission" date="2020-03" db="EMBL/GenBank/DDBJ databases">
        <authorList>
            <person name="Ichikawa N."/>
            <person name="Kimura A."/>
            <person name="Kitahashi Y."/>
            <person name="Uohara A."/>
        </authorList>
    </citation>
    <scope>NUCLEOTIDE SEQUENCE [LARGE SCALE GENOMIC DNA]</scope>
    <source>
        <strain evidence="2 3">NBRC 105367</strain>
    </source>
</reference>
<dbReference type="KEGG" id="psuu:Psuf_037870"/>
<evidence type="ECO:0000256" key="1">
    <source>
        <dbReference type="SAM" id="Phobius"/>
    </source>
</evidence>
<reference evidence="2 3" key="1">
    <citation type="submission" date="2020-03" db="EMBL/GenBank/DDBJ databases">
        <title>Whole genome shotgun sequence of Phytohabitans suffuscus NBRC 105367.</title>
        <authorList>
            <person name="Komaki H."/>
            <person name="Tamura T."/>
        </authorList>
    </citation>
    <scope>NUCLEOTIDE SEQUENCE [LARGE SCALE GENOMIC DNA]</scope>
    <source>
        <strain evidence="2 3">NBRC 105367</strain>
    </source>
</reference>
<dbReference type="Proteomes" id="UP000503011">
    <property type="component" value="Chromosome"/>
</dbReference>
<dbReference type="EMBL" id="AP022871">
    <property type="protein sequence ID" value="BCB86474.1"/>
    <property type="molecule type" value="Genomic_DNA"/>
</dbReference>
<name>A0A6F8YK18_9ACTN</name>
<evidence type="ECO:0000313" key="2">
    <source>
        <dbReference type="EMBL" id="BCB86474.1"/>
    </source>
</evidence>
<keyword evidence="1" id="KW-1133">Transmembrane helix</keyword>